<reference evidence="6" key="1">
    <citation type="submission" date="2022-08" db="EMBL/GenBank/DDBJ databases">
        <title>Reclassification of Massilia species as members of the genera Telluria, Duganella, Pseudoduganella, Mokoshia gen. nov. and Zemynaea gen. nov. using orthogonal and non-orthogonal genome-based approaches.</title>
        <authorList>
            <person name="Bowman J.P."/>
        </authorList>
    </citation>
    <scope>NUCLEOTIDE SEQUENCE</scope>
    <source>
        <strain evidence="6">LMG 11547</strain>
    </source>
</reference>
<evidence type="ECO:0000256" key="5">
    <source>
        <dbReference type="SAM" id="SignalP"/>
    </source>
</evidence>
<evidence type="ECO:0000256" key="2">
    <source>
        <dbReference type="ARBA" id="ARBA00008520"/>
    </source>
</evidence>
<accession>A0ABT2C0F7</accession>
<dbReference type="InterPro" id="IPR006059">
    <property type="entry name" value="SBP"/>
</dbReference>
<sequence>MIYKKLWRALAAFAMIHAAGTARAAEITVACGSVGTDIEVCRKLMADWTAKTGNKVRIFLTPNSSTDQLALYRQQFGARSGEVDVLMVDVVWPGIIKEHLLDLTPYAKGVQAQHFPAIIANDTVGGKLLALPWFTDAGLLFYRQDLLDKYHEKVPATWAELSATAQRIQDAERRAGNRDLVGFVFQGKAYEGLTCNALEWIAANGGGTVVEPDGRISINNPKAAQALDMAARWPGTIAPKNVTSFAEEEARSVFQGGNAVFMRNWSYAWDLAQKDGSKIRGKVGMTALPKGEGGRNASTLGGWQLAVSKYSAHPAEAADLVLFLTSKEMQRKRALLAGSLPTWPALYSDPQMLKAAPWLARFSGVFEGATARPSTVTGAKYNAVSSAVWNATQATLSGRTKGADAVRGLEKELTKVRRGAAW</sequence>
<comment type="caution">
    <text evidence="6">The sequence shown here is derived from an EMBL/GenBank/DDBJ whole genome shotgun (WGS) entry which is preliminary data.</text>
</comment>
<dbReference type="PANTHER" id="PTHR43649:SF34">
    <property type="entry name" value="ABC TRANSPORTER PERIPLASMIC-BINDING PROTEIN YCJN-RELATED"/>
    <property type="match status" value="1"/>
</dbReference>
<dbReference type="PANTHER" id="PTHR43649">
    <property type="entry name" value="ARABINOSE-BINDING PROTEIN-RELATED"/>
    <property type="match status" value="1"/>
</dbReference>
<gene>
    <name evidence="6" type="ORF">NX786_16105</name>
</gene>
<comment type="similarity">
    <text evidence="2">Belongs to the bacterial solute-binding protein 1 family.</text>
</comment>
<keyword evidence="4 5" id="KW-0732">Signal</keyword>
<feature type="chain" id="PRO_5046939895" evidence="5">
    <location>
        <begin position="25"/>
        <end position="422"/>
    </location>
</feature>
<organism evidence="6 7">
    <name type="scientific">Telluria mixta</name>
    <dbReference type="NCBI Taxonomy" id="34071"/>
    <lineage>
        <taxon>Bacteria</taxon>
        <taxon>Pseudomonadati</taxon>
        <taxon>Pseudomonadota</taxon>
        <taxon>Betaproteobacteria</taxon>
        <taxon>Burkholderiales</taxon>
        <taxon>Oxalobacteraceae</taxon>
        <taxon>Telluria group</taxon>
        <taxon>Telluria</taxon>
    </lineage>
</organism>
<feature type="signal peptide" evidence="5">
    <location>
        <begin position="1"/>
        <end position="24"/>
    </location>
</feature>
<evidence type="ECO:0000256" key="1">
    <source>
        <dbReference type="ARBA" id="ARBA00004418"/>
    </source>
</evidence>
<dbReference type="Pfam" id="PF01547">
    <property type="entry name" value="SBP_bac_1"/>
    <property type="match status" value="1"/>
</dbReference>
<dbReference type="CDD" id="cd14750">
    <property type="entry name" value="PBP2_TMBP"/>
    <property type="match status" value="1"/>
</dbReference>
<dbReference type="InterPro" id="IPR050490">
    <property type="entry name" value="Bact_solute-bd_prot1"/>
</dbReference>
<proteinExistence type="inferred from homology"/>
<evidence type="ECO:0000256" key="4">
    <source>
        <dbReference type="ARBA" id="ARBA00022729"/>
    </source>
</evidence>
<comment type="subcellular location">
    <subcellularLocation>
        <location evidence="1">Periplasm</location>
    </subcellularLocation>
</comment>
<evidence type="ECO:0000313" key="6">
    <source>
        <dbReference type="EMBL" id="MCS0630858.1"/>
    </source>
</evidence>
<keyword evidence="3" id="KW-0813">Transport</keyword>
<name>A0ABT2C0F7_9BURK</name>
<dbReference type="RefSeq" id="WP_259449953.1">
    <property type="nucleotide sequence ID" value="NZ_CP119520.1"/>
</dbReference>
<dbReference type="Proteomes" id="UP001165263">
    <property type="component" value="Unassembled WGS sequence"/>
</dbReference>
<dbReference type="Gene3D" id="3.40.190.10">
    <property type="entry name" value="Periplasmic binding protein-like II"/>
    <property type="match status" value="2"/>
</dbReference>
<dbReference type="SUPFAM" id="SSF53850">
    <property type="entry name" value="Periplasmic binding protein-like II"/>
    <property type="match status" value="1"/>
</dbReference>
<evidence type="ECO:0000256" key="3">
    <source>
        <dbReference type="ARBA" id="ARBA00022448"/>
    </source>
</evidence>
<dbReference type="EMBL" id="JANUHC010000005">
    <property type="protein sequence ID" value="MCS0630858.1"/>
    <property type="molecule type" value="Genomic_DNA"/>
</dbReference>
<keyword evidence="7" id="KW-1185">Reference proteome</keyword>
<protein>
    <submittedName>
        <fullName evidence="6">ABC transporter substrate-binding protein</fullName>
    </submittedName>
</protein>
<evidence type="ECO:0000313" key="7">
    <source>
        <dbReference type="Proteomes" id="UP001165263"/>
    </source>
</evidence>